<feature type="compositionally biased region" description="Low complexity" evidence="1">
    <location>
        <begin position="159"/>
        <end position="174"/>
    </location>
</feature>
<feature type="region of interest" description="Disordered" evidence="1">
    <location>
        <begin position="159"/>
        <end position="189"/>
    </location>
</feature>
<dbReference type="Proteomes" id="UP001311232">
    <property type="component" value="Unassembled WGS sequence"/>
</dbReference>
<keyword evidence="3" id="KW-1185">Reference proteome</keyword>
<accession>A0AAV9QWH0</accession>
<comment type="caution">
    <text evidence="2">The sequence shown here is derived from an EMBL/GenBank/DDBJ whole genome shotgun (WGS) entry which is preliminary data.</text>
</comment>
<protein>
    <submittedName>
        <fullName evidence="2">Uncharacterized protein</fullName>
    </submittedName>
</protein>
<feature type="region of interest" description="Disordered" evidence="1">
    <location>
        <begin position="99"/>
        <end position="140"/>
    </location>
</feature>
<dbReference type="EMBL" id="JAHHUM010002770">
    <property type="protein sequence ID" value="KAK5600844.1"/>
    <property type="molecule type" value="Genomic_DNA"/>
</dbReference>
<dbReference type="AlphaFoldDB" id="A0AAV9QWH0"/>
<reference evidence="2 3" key="1">
    <citation type="submission" date="2021-06" db="EMBL/GenBank/DDBJ databases">
        <authorList>
            <person name="Palmer J.M."/>
        </authorList>
    </citation>
    <scope>NUCLEOTIDE SEQUENCE [LARGE SCALE GENOMIC DNA]</scope>
    <source>
        <strain evidence="2 3">MEX-2019</strain>
        <tissue evidence="2">Muscle</tissue>
    </source>
</reference>
<name>A0AAV9QWH0_9TELE</name>
<evidence type="ECO:0000313" key="2">
    <source>
        <dbReference type="EMBL" id="KAK5600844.1"/>
    </source>
</evidence>
<evidence type="ECO:0000313" key="3">
    <source>
        <dbReference type="Proteomes" id="UP001311232"/>
    </source>
</evidence>
<evidence type="ECO:0000256" key="1">
    <source>
        <dbReference type="SAM" id="MobiDB-lite"/>
    </source>
</evidence>
<sequence length="339" mass="36516">MNPPTMELADSRQESARDRWVRQEMEEAMKCLPTDLEVVPSPLLLEEMELAPAGPGSGRGAVDLFAFLSREAERTLRRSAGVSVPQSAYDGSGLAIPCPGTGPLRRRSLPAPLAAHSGPAVKPSPSSRRKKHRRGAPSCSAGEEVVCLPADVRAAASKPASSPATALSPRLAAAPPMPSSLPPARCSEATPDELEERLRFFARQIKTFRRTSLIYSSPELMERIRQMEGDYETAVRQFYCRPPSPTPSHKSAAAAQPMSCLQSGAAAEQSTQGLQGVLAWTALQSLLMSCFVDHAMPVKPACLCFVSASSQSEFLLIKFSFTVTLPPRLHSGVPPFHRS</sequence>
<organism evidence="2 3">
    <name type="scientific">Crenichthys baileyi</name>
    <name type="common">White River springfish</name>
    <dbReference type="NCBI Taxonomy" id="28760"/>
    <lineage>
        <taxon>Eukaryota</taxon>
        <taxon>Metazoa</taxon>
        <taxon>Chordata</taxon>
        <taxon>Craniata</taxon>
        <taxon>Vertebrata</taxon>
        <taxon>Euteleostomi</taxon>
        <taxon>Actinopterygii</taxon>
        <taxon>Neopterygii</taxon>
        <taxon>Teleostei</taxon>
        <taxon>Neoteleostei</taxon>
        <taxon>Acanthomorphata</taxon>
        <taxon>Ovalentaria</taxon>
        <taxon>Atherinomorphae</taxon>
        <taxon>Cyprinodontiformes</taxon>
        <taxon>Goodeidae</taxon>
        <taxon>Crenichthys</taxon>
    </lineage>
</organism>
<proteinExistence type="predicted"/>
<gene>
    <name evidence="2" type="ORF">CRENBAI_008822</name>
</gene>